<dbReference type="Gene3D" id="3.30.43.10">
    <property type="entry name" value="Uridine Diphospho-n-acetylenolpyruvylglucosamine Reductase, domain 2"/>
    <property type="match status" value="1"/>
</dbReference>
<accession>A0A0B7K9L8</accession>
<dbReference type="GO" id="GO:0016020">
    <property type="term" value="C:membrane"/>
    <property type="evidence" value="ECO:0007669"/>
    <property type="project" value="InterPro"/>
</dbReference>
<reference evidence="6" key="1">
    <citation type="submission" date="2015-01" db="EMBL/GenBank/DDBJ databases">
        <authorList>
            <person name="Durling Mikael"/>
        </authorList>
    </citation>
    <scope>NUCLEOTIDE SEQUENCE</scope>
</reference>
<protein>
    <recommendedName>
        <fullName evidence="2">D-arabinono-1,4-lactone oxidase</fullName>
        <ecNumber evidence="2">1.1.3.37</ecNumber>
    </recommendedName>
    <alternativeName>
        <fullName evidence="4">L-galactono-gamma-lactone oxidase</fullName>
    </alternativeName>
</protein>
<dbReference type="InterPro" id="IPR010031">
    <property type="entry name" value="FAD_lactone_oxidase-like"/>
</dbReference>
<dbReference type="InterPro" id="IPR016167">
    <property type="entry name" value="FAD-bd_PCMH_sub1"/>
</dbReference>
<evidence type="ECO:0000313" key="6">
    <source>
        <dbReference type="EMBL" id="CEO54183.1"/>
    </source>
</evidence>
<dbReference type="EC" id="1.1.3.37" evidence="2"/>
<dbReference type="PANTHER" id="PTHR43762:SF1">
    <property type="entry name" value="D-ARABINONO-1,4-LACTONE OXIDASE"/>
    <property type="match status" value="1"/>
</dbReference>
<name>A0A0B7K9L8_BIOOC</name>
<dbReference type="Pfam" id="PF04030">
    <property type="entry name" value="ALO"/>
    <property type="match status" value="1"/>
</dbReference>
<dbReference type="Pfam" id="PF01565">
    <property type="entry name" value="FAD_binding_4"/>
    <property type="match status" value="1"/>
</dbReference>
<dbReference type="InterPro" id="IPR016169">
    <property type="entry name" value="FAD-bd_PCMH_sub2"/>
</dbReference>
<dbReference type="SUPFAM" id="SSF56176">
    <property type="entry name" value="FAD-binding/transporter-associated domain-like"/>
    <property type="match status" value="1"/>
</dbReference>
<feature type="domain" description="FAD-binding PCMH-type" evidence="5">
    <location>
        <begin position="13"/>
        <end position="184"/>
    </location>
</feature>
<gene>
    <name evidence="6" type="ORF">BN869_000010241_1</name>
</gene>
<dbReference type="InterPro" id="IPR006094">
    <property type="entry name" value="Oxid_FAD_bind_N"/>
</dbReference>
<evidence type="ECO:0000256" key="2">
    <source>
        <dbReference type="ARBA" id="ARBA00013136"/>
    </source>
</evidence>
<dbReference type="InterPro" id="IPR016166">
    <property type="entry name" value="FAD-bd_PCMH"/>
</dbReference>
<dbReference type="PIRSF" id="PIRSF000136">
    <property type="entry name" value="LGO_GLO"/>
    <property type="match status" value="1"/>
</dbReference>
<dbReference type="PROSITE" id="PS51387">
    <property type="entry name" value="FAD_PCMH"/>
    <property type="match status" value="1"/>
</dbReference>
<dbReference type="AlphaFoldDB" id="A0A0B7K9L8"/>
<dbReference type="InterPro" id="IPR036318">
    <property type="entry name" value="FAD-bd_PCMH-like_sf"/>
</dbReference>
<dbReference type="PANTHER" id="PTHR43762">
    <property type="entry name" value="L-GULONOLACTONE OXIDASE"/>
    <property type="match status" value="1"/>
</dbReference>
<dbReference type="Gene3D" id="3.30.465.10">
    <property type="match status" value="1"/>
</dbReference>
<evidence type="ECO:0000256" key="3">
    <source>
        <dbReference type="ARBA" id="ARBA00023002"/>
    </source>
</evidence>
<comment type="pathway">
    <text evidence="1">Cofactor biosynthesis; D-erythroascorbate biosynthesis; dehydro-D-arabinono-1,4-lactone from D-arabinose: step 2/2.</text>
</comment>
<dbReference type="EMBL" id="CDPU01000040">
    <property type="protein sequence ID" value="CEO54183.1"/>
    <property type="molecule type" value="Genomic_DNA"/>
</dbReference>
<evidence type="ECO:0000256" key="4">
    <source>
        <dbReference type="ARBA" id="ARBA00033418"/>
    </source>
</evidence>
<proteinExistence type="predicted"/>
<dbReference type="InterPro" id="IPR007173">
    <property type="entry name" value="ALO_C"/>
</dbReference>
<keyword evidence="3" id="KW-0560">Oxidoreductase</keyword>
<evidence type="ECO:0000259" key="5">
    <source>
        <dbReference type="PROSITE" id="PS51387"/>
    </source>
</evidence>
<dbReference type="GO" id="GO:0003885">
    <property type="term" value="F:D-arabinono-1,4-lactone oxidase activity"/>
    <property type="evidence" value="ECO:0007669"/>
    <property type="project" value="UniProtKB-EC"/>
</dbReference>
<dbReference type="GO" id="GO:0071949">
    <property type="term" value="F:FAD binding"/>
    <property type="evidence" value="ECO:0007669"/>
    <property type="project" value="InterPro"/>
</dbReference>
<evidence type="ECO:0000256" key="1">
    <source>
        <dbReference type="ARBA" id="ARBA00005083"/>
    </source>
</evidence>
<dbReference type="UniPathway" id="UPA00771">
    <property type="reaction ID" value="UER00766"/>
</dbReference>
<organism evidence="6">
    <name type="scientific">Bionectria ochroleuca</name>
    <name type="common">Gliocladium roseum</name>
    <dbReference type="NCBI Taxonomy" id="29856"/>
    <lineage>
        <taxon>Eukaryota</taxon>
        <taxon>Fungi</taxon>
        <taxon>Dikarya</taxon>
        <taxon>Ascomycota</taxon>
        <taxon>Pezizomycotina</taxon>
        <taxon>Sordariomycetes</taxon>
        <taxon>Hypocreomycetidae</taxon>
        <taxon>Hypocreales</taxon>
        <taxon>Bionectriaceae</taxon>
        <taxon>Clonostachys</taxon>
    </lineage>
</organism>
<sequence>MPTLINWNNEIEYTVNDDNYKTPTNIEDIQAIVKHASEQNQKVTVVGAMHSTTECTIGSGVIIDMRNMARIISVNKDNLTVTVQAGVSLHQLCEHLKEINLQPPVILEWGNFHIGAISGTHANDTSMRRSGQFSSYVTGVKLVTPTGVLMEISETRNTEYLTAIRSHFGLMGVVCEVTVRIFESQPLQVNFQVKQIDKFMDNFTSELKALKDNYDQVFGVVFPHSGQLLWQCRRYIDPKIPRPVTLETLLDPIESKNISLFGGLFLPLVKAGMALHPSAPQAALLNEALINLPLRIIRHTTYVIDPCQRAVLYREDEPDFEFYDWMFPEDKWCQAMQAFLQLADRFRRERDFFMPLPAIIYFIKQDKESLLSRSRDSNMIAIDPEHPDPKDPKWRDFRLAFNEVATKHGGIPHINKTRDGAVHHFTKCQDQESVRKYLQIRKKIDPKGTFLNDYFKTLFAAYL</sequence>